<organism evidence="2 3">
    <name type="scientific">Rhamnusium bicolor</name>
    <dbReference type="NCBI Taxonomy" id="1586634"/>
    <lineage>
        <taxon>Eukaryota</taxon>
        <taxon>Metazoa</taxon>
        <taxon>Ecdysozoa</taxon>
        <taxon>Arthropoda</taxon>
        <taxon>Hexapoda</taxon>
        <taxon>Insecta</taxon>
        <taxon>Pterygota</taxon>
        <taxon>Neoptera</taxon>
        <taxon>Endopterygota</taxon>
        <taxon>Coleoptera</taxon>
        <taxon>Polyphaga</taxon>
        <taxon>Cucujiformia</taxon>
        <taxon>Chrysomeloidea</taxon>
        <taxon>Cerambycidae</taxon>
        <taxon>Lepturinae</taxon>
        <taxon>Rhagiini</taxon>
        <taxon>Rhamnusium</taxon>
    </lineage>
</organism>
<keyword evidence="3" id="KW-1185">Reference proteome</keyword>
<dbReference type="AlphaFoldDB" id="A0AAV8YVX6"/>
<sequence>MEDCYNKLKDIIARFDLQSKPQNIVNCDEISFQIDAGIQKILCKRGSRNPNKLVGNVTKAMYTVLMCCNAIGDFLPMFIISKGLHLYSTWCFGGPEKARYNCSPSGWMEVPQFLDWFINFKIRWNQVTYSRWT</sequence>
<proteinExistence type="predicted"/>
<gene>
    <name evidence="2" type="ORF">NQ314_006955</name>
</gene>
<evidence type="ECO:0000313" key="3">
    <source>
        <dbReference type="Proteomes" id="UP001162156"/>
    </source>
</evidence>
<dbReference type="EMBL" id="JANEYF010001891">
    <property type="protein sequence ID" value="KAJ8955075.1"/>
    <property type="molecule type" value="Genomic_DNA"/>
</dbReference>
<name>A0AAV8YVX6_9CUCU</name>
<evidence type="ECO:0000259" key="1">
    <source>
        <dbReference type="Pfam" id="PF03184"/>
    </source>
</evidence>
<dbReference type="GO" id="GO:0003676">
    <property type="term" value="F:nucleic acid binding"/>
    <property type="evidence" value="ECO:0007669"/>
    <property type="project" value="InterPro"/>
</dbReference>
<feature type="domain" description="DDE-1" evidence="1">
    <location>
        <begin position="60"/>
        <end position="124"/>
    </location>
</feature>
<protein>
    <recommendedName>
        <fullName evidence="1">DDE-1 domain-containing protein</fullName>
    </recommendedName>
</protein>
<comment type="caution">
    <text evidence="2">The sequence shown here is derived from an EMBL/GenBank/DDBJ whole genome shotgun (WGS) entry which is preliminary data.</text>
</comment>
<dbReference type="InterPro" id="IPR004875">
    <property type="entry name" value="DDE_SF_endonuclease_dom"/>
</dbReference>
<dbReference type="Pfam" id="PF03184">
    <property type="entry name" value="DDE_1"/>
    <property type="match status" value="1"/>
</dbReference>
<evidence type="ECO:0000313" key="2">
    <source>
        <dbReference type="EMBL" id="KAJ8955075.1"/>
    </source>
</evidence>
<reference evidence="2" key="1">
    <citation type="journal article" date="2023" name="Insect Mol. Biol.">
        <title>Genome sequencing provides insights into the evolution of gene families encoding plant cell wall-degrading enzymes in longhorned beetles.</title>
        <authorList>
            <person name="Shin N.R."/>
            <person name="Okamura Y."/>
            <person name="Kirsch R."/>
            <person name="Pauchet Y."/>
        </authorList>
    </citation>
    <scope>NUCLEOTIDE SEQUENCE</scope>
    <source>
        <strain evidence="2">RBIC_L_NR</strain>
    </source>
</reference>
<dbReference type="Proteomes" id="UP001162156">
    <property type="component" value="Unassembled WGS sequence"/>
</dbReference>
<accession>A0AAV8YVX6</accession>